<accession>A0ABR5IS32</accession>
<protein>
    <recommendedName>
        <fullName evidence="1">AMP-dependent synthetase/ligase domain-containing protein</fullName>
    </recommendedName>
</protein>
<dbReference type="SUPFAM" id="SSF56801">
    <property type="entry name" value="Acetyl-CoA synthetase-like"/>
    <property type="match status" value="1"/>
</dbReference>
<keyword evidence="3" id="KW-1185">Reference proteome</keyword>
<dbReference type="Gene3D" id="3.40.50.12780">
    <property type="entry name" value="N-terminal domain of ligase-like"/>
    <property type="match status" value="1"/>
</dbReference>
<dbReference type="Proteomes" id="UP000037020">
    <property type="component" value="Unassembled WGS sequence"/>
</dbReference>
<name>A0ABR5IS32_9ACTN</name>
<dbReference type="PANTHER" id="PTHR45527:SF1">
    <property type="entry name" value="FATTY ACID SYNTHASE"/>
    <property type="match status" value="1"/>
</dbReference>
<dbReference type="InterPro" id="IPR042099">
    <property type="entry name" value="ANL_N_sf"/>
</dbReference>
<organism evidence="2 3">
    <name type="scientific">Streptomyces varsoviensis</name>
    <dbReference type="NCBI Taxonomy" id="67373"/>
    <lineage>
        <taxon>Bacteria</taxon>
        <taxon>Bacillati</taxon>
        <taxon>Actinomycetota</taxon>
        <taxon>Actinomycetes</taxon>
        <taxon>Kitasatosporales</taxon>
        <taxon>Streptomycetaceae</taxon>
        <taxon>Streptomyces</taxon>
    </lineage>
</organism>
<proteinExistence type="predicted"/>
<evidence type="ECO:0000259" key="1">
    <source>
        <dbReference type="Pfam" id="PF00501"/>
    </source>
</evidence>
<gene>
    <name evidence="2" type="ORF">ADK38_44905</name>
</gene>
<feature type="non-terminal residue" evidence="2">
    <location>
        <position position="193"/>
    </location>
</feature>
<evidence type="ECO:0000313" key="3">
    <source>
        <dbReference type="Proteomes" id="UP000037020"/>
    </source>
</evidence>
<sequence>IYTSGSTGRPKGVVVTHTGLTSLGATQRERLAIDADSRVLQLSSPSFDAAVMELLMAFPAGAALVVPPAGPLAGEELADILDDRRITHALIPPTVLGSVPERALPHFRTLVVGAEACPAELVARWSPGRRMVNAYGPTEATVAATISAPVHGPALPPIGGPVANTRVYVLDAALQPVAPGVAGELYIAGGGLA</sequence>
<dbReference type="Pfam" id="PF00501">
    <property type="entry name" value="AMP-binding"/>
    <property type="match status" value="1"/>
</dbReference>
<dbReference type="PANTHER" id="PTHR45527">
    <property type="entry name" value="NONRIBOSOMAL PEPTIDE SYNTHETASE"/>
    <property type="match status" value="1"/>
</dbReference>
<evidence type="ECO:0000313" key="2">
    <source>
        <dbReference type="EMBL" id="KOG49718.1"/>
    </source>
</evidence>
<reference evidence="2 3" key="1">
    <citation type="submission" date="2015-07" db="EMBL/GenBank/DDBJ databases">
        <authorList>
            <person name="Ju K.-S."/>
            <person name="Doroghazi J.R."/>
            <person name="Metcalf W.W."/>
        </authorList>
    </citation>
    <scope>NUCLEOTIDE SEQUENCE [LARGE SCALE GENOMIC DNA]</scope>
    <source>
        <strain evidence="2 3">NRRL B-3589</strain>
    </source>
</reference>
<feature type="domain" description="AMP-dependent synthetase/ligase" evidence="1">
    <location>
        <begin position="1"/>
        <end position="192"/>
    </location>
</feature>
<feature type="non-terminal residue" evidence="2">
    <location>
        <position position="1"/>
    </location>
</feature>
<dbReference type="InterPro" id="IPR000873">
    <property type="entry name" value="AMP-dep_synth/lig_dom"/>
</dbReference>
<dbReference type="EMBL" id="LGUT01004431">
    <property type="protein sequence ID" value="KOG49718.1"/>
    <property type="molecule type" value="Genomic_DNA"/>
</dbReference>
<comment type="caution">
    <text evidence="2">The sequence shown here is derived from an EMBL/GenBank/DDBJ whole genome shotgun (WGS) entry which is preliminary data.</text>
</comment>